<accession>A0A224YAG3</accession>
<name>A0A224YAG3_9ACAR</name>
<proteinExistence type="predicted"/>
<reference evidence="1" key="1">
    <citation type="journal article" date="2017" name="Parasit. Vectors">
        <title>Sialotranscriptomics of Rhipicephalus zambeziensis reveals intricate expression profiles of secretory proteins and suggests tight temporal transcriptional regulation during blood-feeding.</title>
        <authorList>
            <person name="de Castro M.H."/>
            <person name="de Klerk D."/>
            <person name="Pienaar R."/>
            <person name="Rees D.J.G."/>
            <person name="Mans B.J."/>
        </authorList>
    </citation>
    <scope>NUCLEOTIDE SEQUENCE</scope>
    <source>
        <tissue evidence="1">Salivary glands</tissue>
    </source>
</reference>
<sequence>MVKIGIETDWYNSDPVSQNGVRETLLVSHLSSQAKERNGSPTTPGAKATTLCSECSTRNSSSRQFFFSSTCIGCHWTLLLLKVVCVRTLSSLLKCATPWILKMWKHQCREQCVRVAWPVRLLCSLGSRPRDKPLFHLVRVSLGKAASRAISRVHHGESCSLVAACVTVCLCACMRACQASFGLYLVLATRHADIRNAETFRLGCCVRRSPTFLFFFLSCSRIFV</sequence>
<evidence type="ECO:0000313" key="1">
    <source>
        <dbReference type="EMBL" id="MAA14656.1"/>
    </source>
</evidence>
<organism evidence="1">
    <name type="scientific">Rhipicephalus zambeziensis</name>
    <dbReference type="NCBI Taxonomy" id="60191"/>
    <lineage>
        <taxon>Eukaryota</taxon>
        <taxon>Metazoa</taxon>
        <taxon>Ecdysozoa</taxon>
        <taxon>Arthropoda</taxon>
        <taxon>Chelicerata</taxon>
        <taxon>Arachnida</taxon>
        <taxon>Acari</taxon>
        <taxon>Parasitiformes</taxon>
        <taxon>Ixodida</taxon>
        <taxon>Ixodoidea</taxon>
        <taxon>Ixodidae</taxon>
        <taxon>Rhipicephalinae</taxon>
        <taxon>Rhipicephalus</taxon>
        <taxon>Rhipicephalus</taxon>
    </lineage>
</organism>
<dbReference type="EMBL" id="GFPF01003510">
    <property type="protein sequence ID" value="MAA14656.1"/>
    <property type="molecule type" value="Transcribed_RNA"/>
</dbReference>
<protein>
    <submittedName>
        <fullName evidence="1">Uncharacterized protein</fullName>
    </submittedName>
</protein>
<dbReference type="AlphaFoldDB" id="A0A224YAG3"/>